<organism evidence="3 4">
    <name type="scientific">Micromonospora zhanjiangensis</name>
    <dbReference type="NCBI Taxonomy" id="1522057"/>
    <lineage>
        <taxon>Bacteria</taxon>
        <taxon>Bacillati</taxon>
        <taxon>Actinomycetota</taxon>
        <taxon>Actinomycetes</taxon>
        <taxon>Micromonosporales</taxon>
        <taxon>Micromonosporaceae</taxon>
        <taxon>Micromonospora</taxon>
    </lineage>
</organism>
<dbReference type="RefSeq" id="WP_377542673.1">
    <property type="nucleotide sequence ID" value="NZ_JBHSBN010000003.1"/>
</dbReference>
<dbReference type="InterPro" id="IPR033806">
    <property type="entry name" value="CDI_toxin_Bp1026b-like"/>
</dbReference>
<evidence type="ECO:0000256" key="1">
    <source>
        <dbReference type="SAM" id="MobiDB-lite"/>
    </source>
</evidence>
<protein>
    <recommendedName>
        <fullName evidence="2">tRNA nuclease CdiA C-terminal domain-containing protein</fullName>
    </recommendedName>
</protein>
<evidence type="ECO:0000313" key="3">
    <source>
        <dbReference type="EMBL" id="MFC4105552.1"/>
    </source>
</evidence>
<evidence type="ECO:0000259" key="2">
    <source>
        <dbReference type="Pfam" id="PF18451"/>
    </source>
</evidence>
<dbReference type="Proteomes" id="UP001595868">
    <property type="component" value="Unassembled WGS sequence"/>
</dbReference>
<dbReference type="Gene3D" id="3.40.1350.120">
    <property type="match status" value="1"/>
</dbReference>
<accession>A0ABV8KHH3</accession>
<gene>
    <name evidence="3" type="ORF">ACFOX0_06325</name>
</gene>
<dbReference type="EMBL" id="JBHSBN010000003">
    <property type="protein sequence ID" value="MFC4105552.1"/>
    <property type="molecule type" value="Genomic_DNA"/>
</dbReference>
<name>A0ABV8KHH3_9ACTN</name>
<dbReference type="Pfam" id="PF18451">
    <property type="entry name" value="CdiA_C"/>
    <property type="match status" value="1"/>
</dbReference>
<sequence length="123" mass="13866">MPWKRRPSGPPGGSPTGRPAGISPRDNGTTRRSLEMQNPDYLIEGHVFDCYSPKPDTKVRNVWTEVSKKVADDQTQRVVLNLQDWRGDLSAMRTQFDDWPMPGLKEAVALTRNGSLVQIVPRH</sequence>
<reference evidence="4" key="1">
    <citation type="journal article" date="2019" name="Int. J. Syst. Evol. Microbiol.">
        <title>The Global Catalogue of Microorganisms (GCM) 10K type strain sequencing project: providing services to taxonomists for standard genome sequencing and annotation.</title>
        <authorList>
            <consortium name="The Broad Institute Genomics Platform"/>
            <consortium name="The Broad Institute Genome Sequencing Center for Infectious Disease"/>
            <person name="Wu L."/>
            <person name="Ma J."/>
        </authorList>
    </citation>
    <scope>NUCLEOTIDE SEQUENCE [LARGE SCALE GENOMIC DNA]</scope>
    <source>
        <strain evidence="4">2902at01</strain>
    </source>
</reference>
<dbReference type="InterPro" id="IPR040559">
    <property type="entry name" value="CdiA_C"/>
</dbReference>
<dbReference type="CDD" id="cd13442">
    <property type="entry name" value="CDI_toxin_Bp1026b-like"/>
    <property type="match status" value="1"/>
</dbReference>
<evidence type="ECO:0000313" key="4">
    <source>
        <dbReference type="Proteomes" id="UP001595868"/>
    </source>
</evidence>
<feature type="domain" description="tRNA nuclease CdiA C-terminal" evidence="2">
    <location>
        <begin position="38"/>
        <end position="115"/>
    </location>
</feature>
<feature type="region of interest" description="Disordered" evidence="1">
    <location>
        <begin position="1"/>
        <end position="33"/>
    </location>
</feature>
<proteinExistence type="predicted"/>
<keyword evidence="4" id="KW-1185">Reference proteome</keyword>
<comment type="caution">
    <text evidence="3">The sequence shown here is derived from an EMBL/GenBank/DDBJ whole genome shotgun (WGS) entry which is preliminary data.</text>
</comment>